<evidence type="ECO:0000313" key="2">
    <source>
        <dbReference type="EMBL" id="QNJ98446.1"/>
    </source>
</evidence>
<protein>
    <submittedName>
        <fullName evidence="2">Membrane protein</fullName>
    </submittedName>
</protein>
<feature type="transmembrane region" description="Helical" evidence="1">
    <location>
        <begin position="124"/>
        <end position="144"/>
    </location>
</feature>
<reference evidence="2 3" key="1">
    <citation type="submission" date="2020-04" db="EMBL/GenBank/DDBJ databases">
        <title>Genome sequence of Altibacter aquimarinus strain ALE3EI.</title>
        <authorList>
            <person name="Oh H.-M."/>
            <person name="Jang D."/>
        </authorList>
    </citation>
    <scope>NUCLEOTIDE SEQUENCE [LARGE SCALE GENOMIC DNA]</scope>
    <source>
        <strain evidence="2 3">ALE3EI</strain>
    </source>
</reference>
<keyword evidence="1" id="KW-0812">Transmembrane</keyword>
<keyword evidence="1" id="KW-1133">Transmembrane helix</keyword>
<keyword evidence="1" id="KW-0472">Membrane</keyword>
<gene>
    <name evidence="2" type="ORF">ALE3EI_1899</name>
</gene>
<dbReference type="KEGG" id="alti:ALE3EI_1899"/>
<feature type="transmembrane region" description="Helical" evidence="1">
    <location>
        <begin position="70"/>
        <end position="95"/>
    </location>
</feature>
<proteinExistence type="predicted"/>
<organism evidence="2 3">
    <name type="scientific">Constantimarinum furrinae</name>
    <dbReference type="NCBI Taxonomy" id="2562285"/>
    <lineage>
        <taxon>Bacteria</taxon>
        <taxon>Pseudomonadati</taxon>
        <taxon>Bacteroidota</taxon>
        <taxon>Flavobacteriia</taxon>
        <taxon>Flavobacteriales</taxon>
        <taxon>Flavobacteriaceae</taxon>
        <taxon>Altibacter/Constantimarinum group</taxon>
        <taxon>Constantimarinum</taxon>
    </lineage>
</organism>
<sequence length="215" mass="25091">MDELDILKKNWQAGEHEYPKLTYKDIYKMLLKKSSSIVKWIFLISIGELILWTGLAFLVPESSKVINEEIGLKTTFLILNIINYVIFGIFIVLFYKNYKKIQVTDSIKTLLENILRTRKTVKYFVIYNVGTAIILLIAVNLYYYTKQDQLYSIMTEAYSAYATIPPETFTSVFFMGQLIGGVIMVGILLIFYRLVYGILLKRLKKNYKELKKIEV</sequence>
<dbReference type="Proteomes" id="UP000515514">
    <property type="component" value="Chromosome"/>
</dbReference>
<keyword evidence="3" id="KW-1185">Reference proteome</keyword>
<evidence type="ECO:0000313" key="3">
    <source>
        <dbReference type="Proteomes" id="UP000515514"/>
    </source>
</evidence>
<evidence type="ECO:0000256" key="1">
    <source>
        <dbReference type="SAM" id="Phobius"/>
    </source>
</evidence>
<feature type="transmembrane region" description="Helical" evidence="1">
    <location>
        <begin position="37"/>
        <end position="58"/>
    </location>
</feature>
<name>A0A7G8PVT0_9FLAO</name>
<dbReference type="EMBL" id="CP052909">
    <property type="protein sequence ID" value="QNJ98446.1"/>
    <property type="molecule type" value="Genomic_DNA"/>
</dbReference>
<dbReference type="AlphaFoldDB" id="A0A7G8PVT0"/>
<feature type="transmembrane region" description="Helical" evidence="1">
    <location>
        <begin position="172"/>
        <end position="195"/>
    </location>
</feature>
<accession>A0A7G8PVT0</accession>
<dbReference type="RefSeq" id="WP_186988103.1">
    <property type="nucleotide sequence ID" value="NZ_CP052909.1"/>
</dbReference>